<dbReference type="AlphaFoldDB" id="A0A151M1Y2"/>
<gene>
    <name evidence="2" type="ORF">Y1Q_0014795</name>
</gene>
<dbReference type="EMBL" id="AKHW03006807">
    <property type="protein sequence ID" value="KYO18525.1"/>
    <property type="molecule type" value="Genomic_DNA"/>
</dbReference>
<evidence type="ECO:0000313" key="2">
    <source>
        <dbReference type="EMBL" id="KYO18525.1"/>
    </source>
</evidence>
<keyword evidence="3" id="KW-1185">Reference proteome</keyword>
<accession>A0A151M1Y2</accession>
<proteinExistence type="predicted"/>
<reference evidence="2 3" key="1">
    <citation type="journal article" date="2012" name="Genome Biol.">
        <title>Sequencing three crocodilian genomes to illuminate the evolution of archosaurs and amniotes.</title>
        <authorList>
            <person name="St John J.A."/>
            <person name="Braun E.L."/>
            <person name="Isberg S.R."/>
            <person name="Miles L.G."/>
            <person name="Chong A.Y."/>
            <person name="Gongora J."/>
            <person name="Dalzell P."/>
            <person name="Moran C."/>
            <person name="Bed'hom B."/>
            <person name="Abzhanov A."/>
            <person name="Burgess S.C."/>
            <person name="Cooksey A.M."/>
            <person name="Castoe T.A."/>
            <person name="Crawford N.G."/>
            <person name="Densmore L.D."/>
            <person name="Drew J.C."/>
            <person name="Edwards S.V."/>
            <person name="Faircloth B.C."/>
            <person name="Fujita M.K."/>
            <person name="Greenwold M.J."/>
            <person name="Hoffmann F.G."/>
            <person name="Howard J.M."/>
            <person name="Iguchi T."/>
            <person name="Janes D.E."/>
            <person name="Khan S.Y."/>
            <person name="Kohno S."/>
            <person name="de Koning A.J."/>
            <person name="Lance S.L."/>
            <person name="McCarthy F.M."/>
            <person name="McCormack J.E."/>
            <person name="Merchant M.E."/>
            <person name="Peterson D.G."/>
            <person name="Pollock D.D."/>
            <person name="Pourmand N."/>
            <person name="Raney B.J."/>
            <person name="Roessler K.A."/>
            <person name="Sanford J.R."/>
            <person name="Sawyer R.H."/>
            <person name="Schmidt C.J."/>
            <person name="Triplett E.W."/>
            <person name="Tuberville T.D."/>
            <person name="Venegas-Anaya M."/>
            <person name="Howard J.T."/>
            <person name="Jarvis E.D."/>
            <person name="Guillette L.J.Jr."/>
            <person name="Glenn T.C."/>
            <person name="Green R.E."/>
            <person name="Ray D.A."/>
        </authorList>
    </citation>
    <scope>NUCLEOTIDE SEQUENCE [LARGE SCALE GENOMIC DNA]</scope>
    <source>
        <strain evidence="2">KSC_2009_1</strain>
    </source>
</reference>
<dbReference type="Proteomes" id="UP000050525">
    <property type="component" value="Unassembled WGS sequence"/>
</dbReference>
<feature type="region of interest" description="Disordered" evidence="1">
    <location>
        <begin position="1"/>
        <end position="69"/>
    </location>
</feature>
<evidence type="ECO:0000256" key="1">
    <source>
        <dbReference type="SAM" id="MobiDB-lite"/>
    </source>
</evidence>
<name>A0A151M1Y2_ALLMI</name>
<feature type="compositionally biased region" description="Low complexity" evidence="1">
    <location>
        <begin position="44"/>
        <end position="56"/>
    </location>
</feature>
<comment type="caution">
    <text evidence="2">The sequence shown here is derived from an EMBL/GenBank/DDBJ whole genome shotgun (WGS) entry which is preliminary data.</text>
</comment>
<organism evidence="2 3">
    <name type="scientific">Alligator mississippiensis</name>
    <name type="common">American alligator</name>
    <dbReference type="NCBI Taxonomy" id="8496"/>
    <lineage>
        <taxon>Eukaryota</taxon>
        <taxon>Metazoa</taxon>
        <taxon>Chordata</taxon>
        <taxon>Craniata</taxon>
        <taxon>Vertebrata</taxon>
        <taxon>Euteleostomi</taxon>
        <taxon>Archelosauria</taxon>
        <taxon>Archosauria</taxon>
        <taxon>Crocodylia</taxon>
        <taxon>Alligatoridae</taxon>
        <taxon>Alligatorinae</taxon>
        <taxon>Alligator</taxon>
    </lineage>
</organism>
<sequence length="69" mass="7403">MSAAGFIRGHVASWVERGEGGGPGLTPGKRNHSSCQQQRQTKHPSPSSCNLPSPSLRWPAGTSPWEEHV</sequence>
<evidence type="ECO:0000313" key="3">
    <source>
        <dbReference type="Proteomes" id="UP000050525"/>
    </source>
</evidence>
<protein>
    <submittedName>
        <fullName evidence="2">Uncharacterized protein</fullName>
    </submittedName>
</protein>